<dbReference type="GO" id="GO:0051536">
    <property type="term" value="F:iron-sulfur cluster binding"/>
    <property type="evidence" value="ECO:0007669"/>
    <property type="project" value="UniProtKB-KW"/>
</dbReference>
<evidence type="ECO:0000256" key="3">
    <source>
        <dbReference type="ARBA" id="ARBA00023004"/>
    </source>
</evidence>
<dbReference type="EMBL" id="LAZR01059981">
    <property type="protein sequence ID" value="KKK66649.1"/>
    <property type="molecule type" value="Genomic_DNA"/>
</dbReference>
<keyword evidence="4" id="KW-0411">Iron-sulfur</keyword>
<name>A0A0F8ZJR2_9ZZZZ</name>
<evidence type="ECO:0000256" key="1">
    <source>
        <dbReference type="ARBA" id="ARBA00022691"/>
    </source>
</evidence>
<dbReference type="InterPro" id="IPR056488">
    <property type="entry name" value="Zn_ribbon_HMPTM"/>
</dbReference>
<dbReference type="InterPro" id="IPR058240">
    <property type="entry name" value="rSAM_sf"/>
</dbReference>
<dbReference type="SFLD" id="SFLDS00029">
    <property type="entry name" value="Radical_SAM"/>
    <property type="match status" value="1"/>
</dbReference>
<keyword evidence="1" id="KW-0949">S-adenosyl-L-methionine</keyword>
<organism evidence="7">
    <name type="scientific">marine sediment metagenome</name>
    <dbReference type="NCBI Taxonomy" id="412755"/>
    <lineage>
        <taxon>unclassified sequences</taxon>
        <taxon>metagenomes</taxon>
        <taxon>ecological metagenomes</taxon>
    </lineage>
</organism>
<evidence type="ECO:0000313" key="7">
    <source>
        <dbReference type="EMBL" id="KKK66649.1"/>
    </source>
</evidence>
<dbReference type="Pfam" id="PF04055">
    <property type="entry name" value="Radical_SAM"/>
    <property type="match status" value="1"/>
</dbReference>
<proteinExistence type="predicted"/>
<accession>A0A0F8ZJR2</accession>
<dbReference type="SUPFAM" id="SSF102114">
    <property type="entry name" value="Radical SAM enzymes"/>
    <property type="match status" value="1"/>
</dbReference>
<dbReference type="GO" id="GO:0046872">
    <property type="term" value="F:metal ion binding"/>
    <property type="evidence" value="ECO:0007669"/>
    <property type="project" value="UniProtKB-KW"/>
</dbReference>
<dbReference type="InterPro" id="IPR034474">
    <property type="entry name" value="Methyltransferase_Class_D"/>
</dbReference>
<dbReference type="GO" id="GO:0003824">
    <property type="term" value="F:catalytic activity"/>
    <property type="evidence" value="ECO:0007669"/>
    <property type="project" value="InterPro"/>
</dbReference>
<dbReference type="Pfam" id="PF23545">
    <property type="entry name" value="Zn_ribbon_HMPTM"/>
    <property type="match status" value="1"/>
</dbReference>
<keyword evidence="3" id="KW-0408">Iron</keyword>
<dbReference type="PANTHER" id="PTHR43306">
    <property type="entry name" value="7,8-DIHYDRO-6-HYDROXYMETHYLPTERIN DIMETHYLTRANSFERASE"/>
    <property type="match status" value="1"/>
</dbReference>
<sequence length="217" mass="24286">MAASGDSDRIYRTEIVIDEEQLSQRPGDIEEILLKTSQSVCPECLKIIEAGVFSRNNKVYLRKTCEEHGTVEVPVYSDTKEYLKAVKHNKPGAKPLHYQGRVREGCPRDCGLCEDHKQHTCVGIIEITEKCNLQCPVCFADSKNGASLPFDRVKKMIDLYVKCEGAPEVLQISGGEPTIHPDIINILKAFFNGIINLHIALEFSSMNNVISYPSQYV</sequence>
<feature type="domain" description="Radical SAM core" evidence="5">
    <location>
        <begin position="125"/>
        <end position="191"/>
    </location>
</feature>
<evidence type="ECO:0000256" key="2">
    <source>
        <dbReference type="ARBA" id="ARBA00022723"/>
    </source>
</evidence>
<dbReference type="InterPro" id="IPR007197">
    <property type="entry name" value="rSAM"/>
</dbReference>
<dbReference type="InterPro" id="IPR013785">
    <property type="entry name" value="Aldolase_TIM"/>
</dbReference>
<feature type="domain" description="HMPTM N-terminal zinc ribbon" evidence="6">
    <location>
        <begin position="34"/>
        <end position="76"/>
    </location>
</feature>
<protein>
    <recommendedName>
        <fullName evidence="8">Radical SAM core domain-containing protein</fullName>
    </recommendedName>
</protein>
<evidence type="ECO:0000259" key="5">
    <source>
        <dbReference type="Pfam" id="PF04055"/>
    </source>
</evidence>
<evidence type="ECO:0000259" key="6">
    <source>
        <dbReference type="Pfam" id="PF23545"/>
    </source>
</evidence>
<keyword evidence="2" id="KW-0479">Metal-binding</keyword>
<dbReference type="PANTHER" id="PTHR43306:SF1">
    <property type="entry name" value="7,8-DIHYDRO-6-HYDROXYMETHYLPTERIN DIMETHYLTRANSFERASE"/>
    <property type="match status" value="1"/>
</dbReference>
<dbReference type="AlphaFoldDB" id="A0A0F8ZJR2"/>
<comment type="caution">
    <text evidence="7">The sequence shown here is derived from an EMBL/GenBank/DDBJ whole genome shotgun (WGS) entry which is preliminary data.</text>
</comment>
<dbReference type="CDD" id="cd01335">
    <property type="entry name" value="Radical_SAM"/>
    <property type="match status" value="1"/>
</dbReference>
<gene>
    <name evidence="7" type="ORF">LCGC14_2961960</name>
</gene>
<evidence type="ECO:0008006" key="8">
    <source>
        <dbReference type="Google" id="ProtNLM"/>
    </source>
</evidence>
<evidence type="ECO:0000256" key="4">
    <source>
        <dbReference type="ARBA" id="ARBA00023014"/>
    </source>
</evidence>
<reference evidence="7" key="1">
    <citation type="journal article" date="2015" name="Nature">
        <title>Complex archaea that bridge the gap between prokaryotes and eukaryotes.</title>
        <authorList>
            <person name="Spang A."/>
            <person name="Saw J.H."/>
            <person name="Jorgensen S.L."/>
            <person name="Zaremba-Niedzwiedzka K."/>
            <person name="Martijn J."/>
            <person name="Lind A.E."/>
            <person name="van Eijk R."/>
            <person name="Schleper C."/>
            <person name="Guy L."/>
            <person name="Ettema T.J."/>
        </authorList>
    </citation>
    <scope>NUCLEOTIDE SEQUENCE</scope>
</reference>
<dbReference type="Gene3D" id="3.20.20.70">
    <property type="entry name" value="Aldolase class I"/>
    <property type="match status" value="1"/>
</dbReference>